<evidence type="ECO:0000313" key="3">
    <source>
        <dbReference type="Proteomes" id="UP001521222"/>
    </source>
</evidence>
<name>A0ABR3RCX2_9PLEO</name>
<keyword evidence="1" id="KW-0812">Transmembrane</keyword>
<organism evidence="2 3">
    <name type="scientific">Nothophoma quercina</name>
    <dbReference type="NCBI Taxonomy" id="749835"/>
    <lineage>
        <taxon>Eukaryota</taxon>
        <taxon>Fungi</taxon>
        <taxon>Dikarya</taxon>
        <taxon>Ascomycota</taxon>
        <taxon>Pezizomycotina</taxon>
        <taxon>Dothideomycetes</taxon>
        <taxon>Pleosporomycetidae</taxon>
        <taxon>Pleosporales</taxon>
        <taxon>Pleosporineae</taxon>
        <taxon>Didymellaceae</taxon>
        <taxon>Nothophoma</taxon>
    </lineage>
</organism>
<proteinExistence type="predicted"/>
<evidence type="ECO:0000256" key="1">
    <source>
        <dbReference type="SAM" id="Phobius"/>
    </source>
</evidence>
<feature type="transmembrane region" description="Helical" evidence="1">
    <location>
        <begin position="91"/>
        <end position="117"/>
    </location>
</feature>
<evidence type="ECO:0000313" key="2">
    <source>
        <dbReference type="EMBL" id="KAL1602269.1"/>
    </source>
</evidence>
<keyword evidence="3" id="KW-1185">Reference proteome</keyword>
<gene>
    <name evidence="2" type="ORF">SLS59_004958</name>
</gene>
<dbReference type="EMBL" id="JAKIXB020000014">
    <property type="protein sequence ID" value="KAL1602269.1"/>
    <property type="molecule type" value="Genomic_DNA"/>
</dbReference>
<keyword evidence="1" id="KW-1133">Transmembrane helix</keyword>
<accession>A0ABR3RCX2</accession>
<dbReference type="Proteomes" id="UP001521222">
    <property type="component" value="Unassembled WGS sequence"/>
</dbReference>
<sequence length="192" mass="21766">MSNTTWDRYMKEDEGFKNRYVNVTELPPEVFNRHLQLALNTFWQSALGSALIMGNVTKEDVQDLEKRFNYLWNSTELAGIRQEGEKYACNFQFATITITTSLLLFTAAVASIVLHIFTIAPDTLGYVSTSARENPYVTKQIPSHLDGLEAARKLRDVRIRIGDVDSAGDVGHIAFASMDVEPKRVSRKRLYD</sequence>
<reference evidence="2 3" key="1">
    <citation type="submission" date="2024-02" db="EMBL/GenBank/DDBJ databases">
        <title>De novo assembly and annotation of 12 fungi associated with fruit tree decline syndrome in Ontario, Canada.</title>
        <authorList>
            <person name="Sulman M."/>
            <person name="Ellouze W."/>
            <person name="Ilyukhin E."/>
        </authorList>
    </citation>
    <scope>NUCLEOTIDE SEQUENCE [LARGE SCALE GENOMIC DNA]</scope>
    <source>
        <strain evidence="2 3">M97-236</strain>
    </source>
</reference>
<comment type="caution">
    <text evidence="2">The sequence shown here is derived from an EMBL/GenBank/DDBJ whole genome shotgun (WGS) entry which is preliminary data.</text>
</comment>
<protein>
    <submittedName>
        <fullName evidence="2">Uncharacterized protein</fullName>
    </submittedName>
</protein>
<keyword evidence="1" id="KW-0472">Membrane</keyword>